<name>A0A3D8JZ58_9BURK</name>
<evidence type="ECO:0000256" key="2">
    <source>
        <dbReference type="ARBA" id="ARBA00022723"/>
    </source>
</evidence>
<dbReference type="Pfam" id="PF07687">
    <property type="entry name" value="M20_dimer"/>
    <property type="match status" value="1"/>
</dbReference>
<dbReference type="Gene3D" id="3.30.70.360">
    <property type="match status" value="1"/>
</dbReference>
<evidence type="ECO:0000313" key="5">
    <source>
        <dbReference type="EMBL" id="RDU98457.1"/>
    </source>
</evidence>
<dbReference type="Proteomes" id="UP000256838">
    <property type="component" value="Unassembled WGS sequence"/>
</dbReference>
<protein>
    <submittedName>
        <fullName evidence="5">M20 peptidase family dipeptidase</fullName>
    </submittedName>
</protein>
<dbReference type="GO" id="GO:0008233">
    <property type="term" value="F:peptidase activity"/>
    <property type="evidence" value="ECO:0007669"/>
    <property type="project" value="UniProtKB-KW"/>
</dbReference>
<dbReference type="PANTHER" id="PTHR43270:SF12">
    <property type="entry name" value="SUCCINYL-DIAMINOPIMELATE DESUCCINYLASE"/>
    <property type="match status" value="1"/>
</dbReference>
<dbReference type="InterPro" id="IPR051458">
    <property type="entry name" value="Cyt/Met_Dipeptidase"/>
</dbReference>
<dbReference type="InterPro" id="IPR002933">
    <property type="entry name" value="Peptidase_M20"/>
</dbReference>
<keyword evidence="1" id="KW-0645">Protease</keyword>
<proteinExistence type="predicted"/>
<feature type="domain" description="Peptidase M20 dimerisation" evidence="4">
    <location>
        <begin position="211"/>
        <end position="361"/>
    </location>
</feature>
<comment type="caution">
    <text evidence="5">The sequence shown here is derived from an EMBL/GenBank/DDBJ whole genome shotgun (WGS) entry which is preliminary data.</text>
</comment>
<dbReference type="RefSeq" id="WP_115534212.1">
    <property type="nucleotide sequence ID" value="NZ_QRGA01000007.1"/>
</dbReference>
<evidence type="ECO:0000256" key="3">
    <source>
        <dbReference type="ARBA" id="ARBA00022801"/>
    </source>
</evidence>
<evidence type="ECO:0000259" key="4">
    <source>
        <dbReference type="Pfam" id="PF07687"/>
    </source>
</evidence>
<dbReference type="Pfam" id="PF01546">
    <property type="entry name" value="Peptidase_M20"/>
    <property type="match status" value="1"/>
</dbReference>
<evidence type="ECO:0000256" key="1">
    <source>
        <dbReference type="ARBA" id="ARBA00022670"/>
    </source>
</evidence>
<dbReference type="InterPro" id="IPR011650">
    <property type="entry name" value="Peptidase_M20_dimer"/>
</dbReference>
<keyword evidence="3" id="KW-0378">Hydrolase</keyword>
<keyword evidence="2" id="KW-0479">Metal-binding</keyword>
<evidence type="ECO:0000313" key="6">
    <source>
        <dbReference type="Proteomes" id="UP000256838"/>
    </source>
</evidence>
<gene>
    <name evidence="5" type="ORF">DWV00_14260</name>
</gene>
<dbReference type="OrthoDB" id="9761532at2"/>
<dbReference type="GO" id="GO:0046872">
    <property type="term" value="F:metal ion binding"/>
    <property type="evidence" value="ECO:0007669"/>
    <property type="project" value="UniProtKB-KW"/>
</dbReference>
<dbReference type="EMBL" id="QRGA01000007">
    <property type="protein sequence ID" value="RDU98457.1"/>
    <property type="molecule type" value="Genomic_DNA"/>
</dbReference>
<keyword evidence="6" id="KW-1185">Reference proteome</keyword>
<dbReference type="PANTHER" id="PTHR43270">
    <property type="entry name" value="BETA-ALA-HIS DIPEPTIDASE"/>
    <property type="match status" value="1"/>
</dbReference>
<organism evidence="5 6">
    <name type="scientific">Trinickia dinghuensis</name>
    <dbReference type="NCBI Taxonomy" id="2291023"/>
    <lineage>
        <taxon>Bacteria</taxon>
        <taxon>Pseudomonadati</taxon>
        <taxon>Pseudomonadota</taxon>
        <taxon>Betaproteobacteria</taxon>
        <taxon>Burkholderiales</taxon>
        <taxon>Burkholderiaceae</taxon>
        <taxon>Trinickia</taxon>
    </lineage>
</organism>
<dbReference type="SUPFAM" id="SSF53187">
    <property type="entry name" value="Zn-dependent exopeptidases"/>
    <property type="match status" value="1"/>
</dbReference>
<dbReference type="GO" id="GO:0006508">
    <property type="term" value="P:proteolysis"/>
    <property type="evidence" value="ECO:0007669"/>
    <property type="project" value="UniProtKB-KW"/>
</dbReference>
<sequence length="497" mass="53385">MTASPLSTDARQQAIDRAFAIYDSGRFLDDLKRRIEYKTESQNPAQADALHAYLADEITSTLTQLGFTCRIAANPIAERVPFLIAERIEDPALPTVLTYGHGDVVRGYDEQWRTGLAPWQVSVDGDRWYGRGSADNKGQHSVNFAALGAVIEARGGKLGYNVKVIFEMGEEIGSPGLDEICAQESDALSSDVFIASDGPRVNAERPTVFLGSRGGVNFDLTVDLREGAHHSGNWGGVLRNPAIVLAHAIASLVDRRGTIVVDGLRPPPISDAVRQALADIELGGDDNAPAIDPEWGEPGLTPTERVIAWNTLEVLAFKAGNPDAPVNAIPPIARATCQLRFVVGTDSEHAAEHLTAHFAHHGFTEVEVSVTRSATATRLDPEDPWVDWVLSSMKMTTGKKPALLPNLGGTVPNDVFADTLGLPTLWVPHSYPACSQHAPNEHLLGSVAREALGVMAGIWWDLGEEARTITGIRTARSHSSTGRLSAATQFAVAALVQ</sequence>
<dbReference type="AlphaFoldDB" id="A0A3D8JZ58"/>
<accession>A0A3D8JZ58</accession>
<dbReference type="NCBIfam" id="NF005478">
    <property type="entry name" value="PRK07079.1"/>
    <property type="match status" value="1"/>
</dbReference>
<dbReference type="Gene3D" id="3.40.630.10">
    <property type="entry name" value="Zn peptidases"/>
    <property type="match status" value="1"/>
</dbReference>
<reference evidence="5 6" key="1">
    <citation type="submission" date="2018-08" db="EMBL/GenBank/DDBJ databases">
        <title>Paraburkholderia sp. DHOM06 isolated from forest soil.</title>
        <authorList>
            <person name="Gao Z.-H."/>
            <person name="Qiu L.-H."/>
        </authorList>
    </citation>
    <scope>NUCLEOTIDE SEQUENCE [LARGE SCALE GENOMIC DNA]</scope>
    <source>
        <strain evidence="5 6">DHOM06</strain>
    </source>
</reference>